<evidence type="ECO:0000313" key="6">
    <source>
        <dbReference type="EMBL" id="NDV93261.1"/>
    </source>
</evidence>
<evidence type="ECO:0000259" key="5">
    <source>
        <dbReference type="Pfam" id="PF13817"/>
    </source>
</evidence>
<feature type="domain" description="Transposase IS66 zinc-finger binding" evidence="3">
    <location>
        <begin position="110"/>
        <end position="153"/>
    </location>
</feature>
<proteinExistence type="predicted"/>
<keyword evidence="7" id="KW-1185">Reference proteome</keyword>
<organism evidence="6 7">
    <name type="scientific">Alteromonas profundi</name>
    <dbReference type="NCBI Taxonomy" id="2696062"/>
    <lineage>
        <taxon>Bacteria</taxon>
        <taxon>Pseudomonadati</taxon>
        <taxon>Pseudomonadota</taxon>
        <taxon>Gammaproteobacteria</taxon>
        <taxon>Alteromonadales</taxon>
        <taxon>Alteromonadaceae</taxon>
        <taxon>Alteromonas/Salinimonas group</taxon>
        <taxon>Alteromonas</taxon>
    </lineage>
</organism>
<feature type="domain" description="Transposase TnpC homeodomain" evidence="4">
    <location>
        <begin position="36"/>
        <end position="104"/>
    </location>
</feature>
<evidence type="ECO:0000259" key="4">
    <source>
        <dbReference type="Pfam" id="PF13007"/>
    </source>
</evidence>
<feature type="domain" description="Transposase IS66 central" evidence="2">
    <location>
        <begin position="168"/>
        <end position="453"/>
    </location>
</feature>
<evidence type="ECO:0000256" key="1">
    <source>
        <dbReference type="SAM" id="Coils"/>
    </source>
</evidence>
<evidence type="ECO:0000313" key="7">
    <source>
        <dbReference type="Proteomes" id="UP000470213"/>
    </source>
</evidence>
<dbReference type="EMBL" id="JAAAWN010000066">
    <property type="protein sequence ID" value="NDV93261.1"/>
    <property type="molecule type" value="Genomic_DNA"/>
</dbReference>
<sequence>MKTKTHTLPDDPQTLQQMVLQMQEKLAQKDTLILTLQQQLLVLRRRQFGRSSEQVEKQIHQIELQLEELEIQAAQTADVALPGTDRTAIPKRRISLPEHLPRDERRVESPQSCPDCAGELKHIGDDVSEVLDVVPVSYRVIKIVRPKYSCACCNTLIQGEAPQRVVPKGLASSALLTQVMVDKYLDHQPLYRQSERMAREGVDIERSTLAGWVGQVSTLISPLVDAIGKHVKSGHHIYADDTTAPTLKPGKGKTQTGRYWTYVRDGRDWNENAPPAVWLHYSEDRKSLHPTSHLKGYAGSLQTDAYAGYNDVYHKGVAFTGCWAHVRRKFYDITQASPSPIAEQAITTIQQLYAIEKAIKNKPPDVRQQVRQQQSIPILDELYTWLQATLRTLSKGSGLSKAVRYALNQWEGLVAYTRNGRASIDNNTAERSLRPIALGRKNYLFAGSVAGGQRAAALYSLLSTAKLNGLNPSQYLTAVLKRIGQHPINQIDELLPWNIDLTHTQTTDAL</sequence>
<comment type="caution">
    <text evidence="6">The sequence shown here is derived from an EMBL/GenBank/DDBJ whole genome shotgun (WGS) entry which is preliminary data.</text>
</comment>
<dbReference type="NCBIfam" id="NF033517">
    <property type="entry name" value="transpos_IS66"/>
    <property type="match status" value="1"/>
</dbReference>
<dbReference type="Pfam" id="PF13817">
    <property type="entry name" value="DDE_Tnp_IS66_C"/>
    <property type="match status" value="1"/>
</dbReference>
<reference evidence="6 7" key="1">
    <citation type="submission" date="2020-01" db="EMBL/GenBank/DDBJ databases">
        <authorList>
            <person name="Chen J."/>
            <person name="Zhu S."/>
            <person name="Yang J."/>
        </authorList>
    </citation>
    <scope>NUCLEOTIDE SEQUENCE [LARGE SCALE GENOMIC DNA]</scope>
    <source>
        <strain evidence="6 7">345S023</strain>
    </source>
</reference>
<evidence type="ECO:0000259" key="3">
    <source>
        <dbReference type="Pfam" id="PF13005"/>
    </source>
</evidence>
<accession>A0A7X5LPP0</accession>
<evidence type="ECO:0000259" key="2">
    <source>
        <dbReference type="Pfam" id="PF03050"/>
    </source>
</evidence>
<dbReference type="PANTHER" id="PTHR33678">
    <property type="entry name" value="BLL1576 PROTEIN"/>
    <property type="match status" value="1"/>
</dbReference>
<dbReference type="Pfam" id="PF13007">
    <property type="entry name" value="LZ_Tnp_IS66"/>
    <property type="match status" value="1"/>
</dbReference>
<name>A0A7X5LPP0_9ALTE</name>
<dbReference type="AlphaFoldDB" id="A0A7X5LPP0"/>
<dbReference type="Pfam" id="PF13005">
    <property type="entry name" value="zf-IS66"/>
    <property type="match status" value="1"/>
</dbReference>
<dbReference type="InterPro" id="IPR039552">
    <property type="entry name" value="IS66_C"/>
</dbReference>
<dbReference type="InterPro" id="IPR024463">
    <property type="entry name" value="Transposase_TnpC_homeodom"/>
</dbReference>
<keyword evidence="1" id="KW-0175">Coiled coil</keyword>
<feature type="domain" description="Transposase IS66 C-terminal" evidence="5">
    <location>
        <begin position="460"/>
        <end position="497"/>
    </location>
</feature>
<feature type="coiled-coil region" evidence="1">
    <location>
        <begin position="52"/>
        <end position="79"/>
    </location>
</feature>
<dbReference type="InterPro" id="IPR024474">
    <property type="entry name" value="Znf_dom_IS66"/>
</dbReference>
<dbReference type="Proteomes" id="UP000470213">
    <property type="component" value="Unassembled WGS sequence"/>
</dbReference>
<dbReference type="InterPro" id="IPR052344">
    <property type="entry name" value="Transposase-related"/>
</dbReference>
<gene>
    <name evidence="6" type="ORF">GTH32_19045</name>
</gene>
<protein>
    <submittedName>
        <fullName evidence="6">IS66 family transposase</fullName>
    </submittedName>
</protein>
<dbReference type="PANTHER" id="PTHR33678:SF1">
    <property type="entry name" value="BLL1576 PROTEIN"/>
    <property type="match status" value="1"/>
</dbReference>
<dbReference type="Pfam" id="PF03050">
    <property type="entry name" value="DDE_Tnp_IS66"/>
    <property type="match status" value="1"/>
</dbReference>
<dbReference type="RefSeq" id="WP_163088769.1">
    <property type="nucleotide sequence ID" value="NZ_JAAAWN010000066.1"/>
</dbReference>
<dbReference type="InterPro" id="IPR004291">
    <property type="entry name" value="Transposase_IS66_central"/>
</dbReference>